<comment type="caution">
    <text evidence="1">The sequence shown here is derived from an EMBL/GenBank/DDBJ whole genome shotgun (WGS) entry which is preliminary data.</text>
</comment>
<keyword evidence="2" id="KW-1185">Reference proteome</keyword>
<reference evidence="1" key="1">
    <citation type="submission" date="2024-12" db="EMBL/GenBank/DDBJ databases">
        <title>Comparative genomics and development of molecular markers within Purpureocillium lilacinum and among Purpureocillium species.</title>
        <authorList>
            <person name="Yeh Z.-Y."/>
            <person name="Ni N.-T."/>
            <person name="Lo P.-H."/>
            <person name="Mushyakhwo K."/>
            <person name="Lin C.-F."/>
            <person name="Nai Y.-S."/>
        </authorList>
    </citation>
    <scope>NUCLEOTIDE SEQUENCE</scope>
    <source>
        <strain evidence="1">NCHU-NPUST-175</strain>
    </source>
</reference>
<evidence type="ECO:0000313" key="1">
    <source>
        <dbReference type="EMBL" id="KAL3962502.1"/>
    </source>
</evidence>
<dbReference type="EMBL" id="JBGNUJ010000003">
    <property type="protein sequence ID" value="KAL3962502.1"/>
    <property type="molecule type" value="Genomic_DNA"/>
</dbReference>
<gene>
    <name evidence="1" type="ORF">ACCO45_004025</name>
</gene>
<proteinExistence type="predicted"/>
<accession>A0ACC4E2I9</accession>
<evidence type="ECO:0000313" key="2">
    <source>
        <dbReference type="Proteomes" id="UP001638806"/>
    </source>
</evidence>
<sequence length="68" mass="7303">MPAKVVIVHGNVKPDGRTQRRLPSIQAPTPNRTSSTHVNPRQPGRVPALKLHVYAGDAMNCALQPAGE</sequence>
<organism evidence="1 2">
    <name type="scientific">Purpureocillium lilacinum</name>
    <name type="common">Paecilomyces lilacinus</name>
    <dbReference type="NCBI Taxonomy" id="33203"/>
    <lineage>
        <taxon>Eukaryota</taxon>
        <taxon>Fungi</taxon>
        <taxon>Dikarya</taxon>
        <taxon>Ascomycota</taxon>
        <taxon>Pezizomycotina</taxon>
        <taxon>Sordariomycetes</taxon>
        <taxon>Hypocreomycetidae</taxon>
        <taxon>Hypocreales</taxon>
        <taxon>Ophiocordycipitaceae</taxon>
        <taxon>Purpureocillium</taxon>
    </lineage>
</organism>
<name>A0ACC4E2I9_PURLI</name>
<dbReference type="Proteomes" id="UP001638806">
    <property type="component" value="Unassembled WGS sequence"/>
</dbReference>
<protein>
    <submittedName>
        <fullName evidence="1">Uncharacterized protein</fullName>
    </submittedName>
</protein>